<proteinExistence type="predicted"/>
<organism evidence="3 4">
    <name type="scientific">Paramecium sonneborni</name>
    <dbReference type="NCBI Taxonomy" id="65129"/>
    <lineage>
        <taxon>Eukaryota</taxon>
        <taxon>Sar</taxon>
        <taxon>Alveolata</taxon>
        <taxon>Ciliophora</taxon>
        <taxon>Intramacronucleata</taxon>
        <taxon>Oligohymenophorea</taxon>
        <taxon>Peniculida</taxon>
        <taxon>Parameciidae</taxon>
        <taxon>Paramecium</taxon>
    </lineage>
</organism>
<dbReference type="PROSITE" id="PS00028">
    <property type="entry name" value="ZINC_FINGER_C2H2_1"/>
    <property type="match status" value="1"/>
</dbReference>
<evidence type="ECO:0000313" key="3">
    <source>
        <dbReference type="EMBL" id="CAD8047553.1"/>
    </source>
</evidence>
<dbReference type="OrthoDB" id="8922241at2759"/>
<dbReference type="PROSITE" id="PS50157">
    <property type="entry name" value="ZINC_FINGER_C2H2_2"/>
    <property type="match status" value="1"/>
</dbReference>
<keyword evidence="1" id="KW-0863">Zinc-finger</keyword>
<evidence type="ECO:0000256" key="1">
    <source>
        <dbReference type="PROSITE-ProRule" id="PRU00042"/>
    </source>
</evidence>
<reference evidence="3" key="1">
    <citation type="submission" date="2021-01" db="EMBL/GenBank/DDBJ databases">
        <authorList>
            <consortium name="Genoscope - CEA"/>
            <person name="William W."/>
        </authorList>
    </citation>
    <scope>NUCLEOTIDE SEQUENCE</scope>
</reference>
<dbReference type="InterPro" id="IPR013087">
    <property type="entry name" value="Znf_C2H2_type"/>
</dbReference>
<accession>A0A8S1JY52</accession>
<dbReference type="AlphaFoldDB" id="A0A8S1JY52"/>
<keyword evidence="4" id="KW-1185">Reference proteome</keyword>
<sequence length="203" mass="24391">MKQNQVQEEFVTILQSFVSQQNELTNKFSQFLLKYKQQESLGIFSKISDELVQQMNMSSQQQQLQYQRYQTIDNHVRSHRFKFKYECEYCGKGYIHKLPMKKHLKKVHSDYKKASQLDIYDETKRKQFTARELMKKINLDDGFENDCQMITSNKLSEKEIRQKLLETLQVLDKQNEEENIIIYDSKEDLDQLEVILLDDIIDQ</sequence>
<evidence type="ECO:0000313" key="4">
    <source>
        <dbReference type="Proteomes" id="UP000692954"/>
    </source>
</evidence>
<dbReference type="EMBL" id="CAJJDN010000002">
    <property type="protein sequence ID" value="CAD8047553.1"/>
    <property type="molecule type" value="Genomic_DNA"/>
</dbReference>
<dbReference type="Proteomes" id="UP000692954">
    <property type="component" value="Unassembled WGS sequence"/>
</dbReference>
<keyword evidence="1" id="KW-0479">Metal-binding</keyword>
<keyword evidence="1" id="KW-0862">Zinc</keyword>
<evidence type="ECO:0000259" key="2">
    <source>
        <dbReference type="PROSITE" id="PS50157"/>
    </source>
</evidence>
<gene>
    <name evidence="3" type="ORF">PSON_ATCC_30995.1.T0020456</name>
</gene>
<comment type="caution">
    <text evidence="3">The sequence shown here is derived from an EMBL/GenBank/DDBJ whole genome shotgun (WGS) entry which is preliminary data.</text>
</comment>
<name>A0A8S1JY52_9CILI</name>
<dbReference type="GO" id="GO:0008270">
    <property type="term" value="F:zinc ion binding"/>
    <property type="evidence" value="ECO:0007669"/>
    <property type="project" value="UniProtKB-KW"/>
</dbReference>
<protein>
    <recommendedName>
        <fullName evidence="2">C2H2-type domain-containing protein</fullName>
    </recommendedName>
</protein>
<feature type="domain" description="C2H2-type" evidence="2">
    <location>
        <begin position="85"/>
        <end position="113"/>
    </location>
</feature>